<dbReference type="SUPFAM" id="SSF55826">
    <property type="entry name" value="YbaK/ProRS associated domain"/>
    <property type="match status" value="1"/>
</dbReference>
<dbReference type="CDD" id="cd00002">
    <property type="entry name" value="YbaK_deacylase"/>
    <property type="match status" value="1"/>
</dbReference>
<evidence type="ECO:0000256" key="1">
    <source>
        <dbReference type="ARBA" id="ARBA00009798"/>
    </source>
</evidence>
<evidence type="ECO:0000313" key="6">
    <source>
        <dbReference type="EMBL" id="OAU94428.1"/>
    </source>
</evidence>
<dbReference type="Gene3D" id="3.90.960.10">
    <property type="entry name" value="YbaK/aminoacyl-tRNA synthetase-associated domain"/>
    <property type="match status" value="1"/>
</dbReference>
<dbReference type="PANTHER" id="PTHR30411:SF0">
    <property type="entry name" value="CYS-TRNA(PRO)_CYS-TRNA(CYS) DEACYLASE YBAK"/>
    <property type="match status" value="1"/>
</dbReference>
<dbReference type="InterPro" id="IPR004369">
    <property type="entry name" value="Prolyl-tRNA_editing_YbaK/EbsC"/>
</dbReference>
<dbReference type="PIRSF" id="PIRSF006181">
    <property type="entry name" value="EbsC_YbaK"/>
    <property type="match status" value="1"/>
</dbReference>
<dbReference type="InterPro" id="IPR036754">
    <property type="entry name" value="YbaK/aa-tRNA-synt-asso_dom_sf"/>
</dbReference>
<dbReference type="Proteomes" id="UP000078228">
    <property type="component" value="Unassembled WGS sequence"/>
</dbReference>
<dbReference type="RefSeq" id="WP_064611472.1">
    <property type="nucleotide sequence ID" value="NZ_LXHB01000098.1"/>
</dbReference>
<keyword evidence="7" id="KW-1185">Reference proteome</keyword>
<dbReference type="Pfam" id="PF04073">
    <property type="entry name" value="tRNA_edit"/>
    <property type="match status" value="1"/>
</dbReference>
<gene>
    <name evidence="6" type="ORF">AO384_1785</name>
</gene>
<reference evidence="6 7" key="1">
    <citation type="journal article" date="2016" name="Genome Biol. Evol.">
        <title>Comparative Genomic Analyses of the Moraxella catarrhalis Serosensitive and Seroresistant Lineages Demonstrate Their Independent Evolution.</title>
        <authorList>
            <person name="Earl J.P."/>
            <person name="de Vries S.P."/>
            <person name="Ahmed A."/>
            <person name="Powell E."/>
            <person name="Schultz M.P."/>
            <person name="Hermans P.W."/>
            <person name="Hill D.J."/>
            <person name="Zhou Z."/>
            <person name="Constantinidou C.I."/>
            <person name="Hu F.Z."/>
            <person name="Bootsma H.J."/>
            <person name="Ehrlich G.D."/>
        </authorList>
    </citation>
    <scope>NUCLEOTIDE SEQUENCE [LARGE SCALE GENOMIC DNA]</scope>
    <source>
        <strain evidence="6 7">Z7542</strain>
    </source>
</reference>
<dbReference type="GO" id="GO:0002161">
    <property type="term" value="F:aminoacyl-tRNA deacylase activity"/>
    <property type="evidence" value="ECO:0007669"/>
    <property type="project" value="InterPro"/>
</dbReference>
<feature type="domain" description="YbaK/aminoacyl-tRNA synthetase-associated" evidence="5">
    <location>
        <begin position="31"/>
        <end position="144"/>
    </location>
</feature>
<comment type="caution">
    <text evidence="6">The sequence shown here is derived from an EMBL/GenBank/DDBJ whole genome shotgun (WGS) entry which is preliminary data.</text>
</comment>
<accession>A0A198UDC0</accession>
<dbReference type="PATRIC" id="fig|480.237.peg.367"/>
<dbReference type="GO" id="GO:0016829">
    <property type="term" value="F:lyase activity"/>
    <property type="evidence" value="ECO:0007669"/>
    <property type="project" value="UniProtKB-KW"/>
</dbReference>
<evidence type="ECO:0000256" key="3">
    <source>
        <dbReference type="ARBA" id="ARBA00023239"/>
    </source>
</evidence>
<organism evidence="6 7">
    <name type="scientific">Moraxella catarrhalis</name>
    <name type="common">Branhamella catarrhalis</name>
    <dbReference type="NCBI Taxonomy" id="480"/>
    <lineage>
        <taxon>Bacteria</taxon>
        <taxon>Pseudomonadati</taxon>
        <taxon>Pseudomonadota</taxon>
        <taxon>Gammaproteobacteria</taxon>
        <taxon>Moraxellales</taxon>
        <taxon>Moraxellaceae</taxon>
        <taxon>Moraxella</taxon>
    </lineage>
</organism>
<evidence type="ECO:0000256" key="4">
    <source>
        <dbReference type="PIRNR" id="PIRNR006181"/>
    </source>
</evidence>
<evidence type="ECO:0000256" key="2">
    <source>
        <dbReference type="ARBA" id="ARBA00022917"/>
    </source>
</evidence>
<dbReference type="EMBL" id="LXHC01000028">
    <property type="protein sequence ID" value="OAU94428.1"/>
    <property type="molecule type" value="Genomic_DNA"/>
</dbReference>
<evidence type="ECO:0000313" key="7">
    <source>
        <dbReference type="Proteomes" id="UP000078228"/>
    </source>
</evidence>
<name>A0A198UDC0_MORCA</name>
<dbReference type="PANTHER" id="PTHR30411">
    <property type="entry name" value="CYTOPLASMIC PROTEIN"/>
    <property type="match status" value="1"/>
</dbReference>
<dbReference type="NCBIfam" id="TIGR00011">
    <property type="entry name" value="YbaK_EbsC"/>
    <property type="match status" value="1"/>
</dbReference>
<dbReference type="AlphaFoldDB" id="A0A198UDC0"/>
<protein>
    <recommendedName>
        <fullName evidence="4">Cys-tRNA(Pro)/Cys-tRNA(Cys) deacylase</fullName>
        <ecNumber evidence="4">4.2.-.-</ecNumber>
    </recommendedName>
</protein>
<comment type="similarity">
    <text evidence="1 4">Belongs to the prolyl-tRNA editing family. YbaK/EbsC subfamily.</text>
</comment>
<dbReference type="GO" id="GO:0006412">
    <property type="term" value="P:translation"/>
    <property type="evidence" value="ECO:0007669"/>
    <property type="project" value="UniProtKB-KW"/>
</dbReference>
<dbReference type="OrthoDB" id="9809296at2"/>
<keyword evidence="3 4" id="KW-0456">Lyase</keyword>
<dbReference type="InterPro" id="IPR007214">
    <property type="entry name" value="YbaK/aa-tRNA-synth-assoc-dom"/>
</dbReference>
<dbReference type="EC" id="4.2.-.-" evidence="4"/>
<sequence length="156" mass="16988">MTPAIKLLQKQKIAHQVLEYEHDPNASSFGLEAAQKLNLPADQVFKTLLATDGKAYFVAILPVDCRLSLKKLAMVVGAKKLQMANAEDAERITGYLVGGISPLAQKKRLKTVIQTQARHLECMYVSGGKRGCDVGIHPNDLAKLLNAMFADVIESA</sequence>
<keyword evidence="2 4" id="KW-0648">Protein biosynthesis</keyword>
<proteinExistence type="inferred from homology"/>
<evidence type="ECO:0000259" key="5">
    <source>
        <dbReference type="Pfam" id="PF04073"/>
    </source>
</evidence>